<dbReference type="InterPro" id="IPR000832">
    <property type="entry name" value="GPCR_2_secretin-like"/>
</dbReference>
<feature type="transmembrane region" description="Helical" evidence="6">
    <location>
        <begin position="137"/>
        <end position="157"/>
    </location>
</feature>
<feature type="transmembrane region" description="Helical" evidence="6">
    <location>
        <begin position="364"/>
        <end position="388"/>
    </location>
</feature>
<feature type="domain" description="GAIN-B" evidence="7">
    <location>
        <begin position="1"/>
        <end position="127"/>
    </location>
</feature>
<protein>
    <submittedName>
        <fullName evidence="10">Adhesion G protein-coupled receptor G3-like</fullName>
    </submittedName>
</protein>
<sequence>MRRSVSGKRRLRTDVSVSVSVLVLNSSIFKVNSVQTSVQRKVLSDSVIGLWVGTQEVHDLTEPVQLKFKNTIDTGERTCVFWQGEQGRNTGNWSDHGCNTTVERNHVVCNCSHLSFFAVLVNPAPEVKPKDILRLRYISYTGSALSVAFTAISILVFMSQRKMKSEQSLLIHMQLTGSLMFLHLSFLFSASWYGGDGGVCLSLGLILHWFLLATFTWTAIEGFHLYLLLVRVFNIYIKRYLLKLSLVGWGVPTVIVTVCGASGVYGRYPPGANSTGLSTELCWIKTPSVGYAVVGYLAVVLLCNTSMLGVTFVKMRKLRMQDPLQQGRKKRVWKDWFTVLGLSFVLGLPWGLSLFTYGPLPLPGLYLFTVFNSLQGVFVFLWILSIICKNRSEQKYSSKDPSTMKENVNSTSQF</sequence>
<feature type="transmembrane region" description="Helical" evidence="6">
    <location>
        <begin position="206"/>
        <end position="229"/>
    </location>
</feature>
<name>A0A6J2UL53_CHACN</name>
<dbReference type="Pfam" id="PF00002">
    <property type="entry name" value="7tm_2"/>
    <property type="match status" value="1"/>
</dbReference>
<dbReference type="GO" id="GO:0007189">
    <property type="term" value="P:adenylate cyclase-activating G protein-coupled receptor signaling pathway"/>
    <property type="evidence" value="ECO:0007669"/>
    <property type="project" value="TreeGrafter"/>
</dbReference>
<dbReference type="Gene3D" id="1.20.1070.10">
    <property type="entry name" value="Rhodopsin 7-helix transmembrane proteins"/>
    <property type="match status" value="1"/>
</dbReference>
<evidence type="ECO:0000256" key="1">
    <source>
        <dbReference type="ARBA" id="ARBA00004141"/>
    </source>
</evidence>
<dbReference type="PRINTS" id="PR00249">
    <property type="entry name" value="GPCRSECRETIN"/>
</dbReference>
<dbReference type="Gene3D" id="2.60.220.50">
    <property type="match status" value="1"/>
</dbReference>
<feature type="transmembrane region" description="Helical" evidence="6">
    <location>
        <begin position="241"/>
        <end position="268"/>
    </location>
</feature>
<proteinExistence type="predicted"/>
<evidence type="ECO:0000256" key="3">
    <source>
        <dbReference type="ARBA" id="ARBA00022989"/>
    </source>
</evidence>
<dbReference type="PANTHER" id="PTHR12011:SF285">
    <property type="entry name" value="ADHESION G PROTEIN-COUPLED RECEPTOR G3"/>
    <property type="match status" value="1"/>
</dbReference>
<dbReference type="GO" id="GO:0004930">
    <property type="term" value="F:G protein-coupled receptor activity"/>
    <property type="evidence" value="ECO:0007669"/>
    <property type="project" value="InterPro"/>
</dbReference>
<keyword evidence="5" id="KW-1015">Disulfide bond</keyword>
<dbReference type="Proteomes" id="UP000504632">
    <property type="component" value="Chromosome 2"/>
</dbReference>
<dbReference type="InterPro" id="IPR017981">
    <property type="entry name" value="GPCR_2-like_7TM"/>
</dbReference>
<dbReference type="InterPro" id="IPR046338">
    <property type="entry name" value="GAIN_dom_sf"/>
</dbReference>
<comment type="subcellular location">
    <subcellularLocation>
        <location evidence="1">Membrane</location>
        <topology evidence="1">Multi-pass membrane protein</topology>
    </subcellularLocation>
</comment>
<dbReference type="GO" id="GO:0005886">
    <property type="term" value="C:plasma membrane"/>
    <property type="evidence" value="ECO:0007669"/>
    <property type="project" value="TreeGrafter"/>
</dbReference>
<feature type="domain" description="G-protein coupled receptors family 2 profile 2" evidence="8">
    <location>
        <begin position="135"/>
        <end position="387"/>
    </location>
</feature>
<organism evidence="9 10">
    <name type="scientific">Chanos chanos</name>
    <name type="common">Milkfish</name>
    <name type="synonym">Mugil chanos</name>
    <dbReference type="NCBI Taxonomy" id="29144"/>
    <lineage>
        <taxon>Eukaryota</taxon>
        <taxon>Metazoa</taxon>
        <taxon>Chordata</taxon>
        <taxon>Craniata</taxon>
        <taxon>Vertebrata</taxon>
        <taxon>Euteleostomi</taxon>
        <taxon>Actinopterygii</taxon>
        <taxon>Neopterygii</taxon>
        <taxon>Teleostei</taxon>
        <taxon>Ostariophysi</taxon>
        <taxon>Gonorynchiformes</taxon>
        <taxon>Chanidae</taxon>
        <taxon>Chanos</taxon>
    </lineage>
</organism>
<dbReference type="AlphaFoldDB" id="A0A6J2UL53"/>
<dbReference type="PROSITE" id="PS50261">
    <property type="entry name" value="G_PROTEIN_RECEP_F2_4"/>
    <property type="match status" value="1"/>
</dbReference>
<evidence type="ECO:0000256" key="5">
    <source>
        <dbReference type="ARBA" id="ARBA00023157"/>
    </source>
</evidence>
<evidence type="ECO:0000259" key="7">
    <source>
        <dbReference type="PROSITE" id="PS50221"/>
    </source>
</evidence>
<feature type="transmembrane region" description="Helical" evidence="6">
    <location>
        <begin position="336"/>
        <end position="358"/>
    </location>
</feature>
<reference evidence="10" key="1">
    <citation type="submission" date="2025-08" db="UniProtKB">
        <authorList>
            <consortium name="RefSeq"/>
        </authorList>
    </citation>
    <scope>IDENTIFICATION</scope>
</reference>
<dbReference type="PROSITE" id="PS50221">
    <property type="entry name" value="GAIN_B"/>
    <property type="match status" value="1"/>
</dbReference>
<keyword evidence="4 6" id="KW-0472">Membrane</keyword>
<evidence type="ECO:0000256" key="2">
    <source>
        <dbReference type="ARBA" id="ARBA00022692"/>
    </source>
</evidence>
<feature type="transmembrane region" description="Helical" evidence="6">
    <location>
        <begin position="288"/>
        <end position="315"/>
    </location>
</feature>
<dbReference type="RefSeq" id="XP_030621015.1">
    <property type="nucleotide sequence ID" value="XM_030765155.1"/>
</dbReference>
<dbReference type="GO" id="GO:0007166">
    <property type="term" value="P:cell surface receptor signaling pathway"/>
    <property type="evidence" value="ECO:0007669"/>
    <property type="project" value="InterPro"/>
</dbReference>
<evidence type="ECO:0000256" key="4">
    <source>
        <dbReference type="ARBA" id="ARBA00023136"/>
    </source>
</evidence>
<accession>A0A6J2UL53</accession>
<keyword evidence="2 6" id="KW-0812">Transmembrane</keyword>
<keyword evidence="3 6" id="KW-1133">Transmembrane helix</keyword>
<dbReference type="InParanoid" id="A0A6J2UL53"/>
<dbReference type="InterPro" id="IPR000203">
    <property type="entry name" value="GPS"/>
</dbReference>
<dbReference type="OrthoDB" id="6134459at2759"/>
<dbReference type="Pfam" id="PF01825">
    <property type="entry name" value="GPS"/>
    <property type="match status" value="1"/>
</dbReference>
<evidence type="ECO:0000313" key="10">
    <source>
        <dbReference type="RefSeq" id="XP_030621015.1"/>
    </source>
</evidence>
<dbReference type="SMART" id="SM00303">
    <property type="entry name" value="GPS"/>
    <property type="match status" value="1"/>
</dbReference>
<gene>
    <name evidence="10" type="primary">LOC115804645</name>
</gene>
<evidence type="ECO:0000259" key="8">
    <source>
        <dbReference type="PROSITE" id="PS50261"/>
    </source>
</evidence>
<keyword evidence="9" id="KW-1185">Reference proteome</keyword>
<dbReference type="InterPro" id="IPR057244">
    <property type="entry name" value="GAIN_B"/>
</dbReference>
<evidence type="ECO:0000256" key="6">
    <source>
        <dbReference type="SAM" id="Phobius"/>
    </source>
</evidence>
<feature type="transmembrane region" description="Helical" evidence="6">
    <location>
        <begin position="169"/>
        <end position="194"/>
    </location>
</feature>
<dbReference type="GeneID" id="115804645"/>
<evidence type="ECO:0000313" key="9">
    <source>
        <dbReference type="Proteomes" id="UP000504632"/>
    </source>
</evidence>
<dbReference type="PANTHER" id="PTHR12011">
    <property type="entry name" value="ADHESION G-PROTEIN COUPLED RECEPTOR"/>
    <property type="match status" value="1"/>
</dbReference>